<name>A0A0W0VEV2_9GAMM</name>
<dbReference type="GO" id="GO:0004803">
    <property type="term" value="F:transposase activity"/>
    <property type="evidence" value="ECO:0007669"/>
    <property type="project" value="InterPro"/>
</dbReference>
<evidence type="ECO:0000313" key="2">
    <source>
        <dbReference type="EMBL" id="KTD18668.1"/>
    </source>
</evidence>
<reference evidence="2 3" key="1">
    <citation type="submission" date="2015-11" db="EMBL/GenBank/DDBJ databases">
        <title>Genomic analysis of 38 Legionella species identifies large and diverse effector repertoires.</title>
        <authorList>
            <person name="Burstein D."/>
            <person name="Amaro F."/>
            <person name="Zusman T."/>
            <person name="Lifshitz Z."/>
            <person name="Cohen O."/>
            <person name="Gilbert J.A."/>
            <person name="Pupko T."/>
            <person name="Shuman H.A."/>
            <person name="Segal G."/>
        </authorList>
    </citation>
    <scope>NUCLEOTIDE SEQUENCE [LARGE SCALE GENOMIC DNA]</scope>
    <source>
        <strain evidence="2 3">Bercovier 4</strain>
    </source>
</reference>
<dbReference type="Proteomes" id="UP000054761">
    <property type="component" value="Unassembled WGS sequence"/>
</dbReference>
<dbReference type="EMBL" id="LNYH01000118">
    <property type="protein sequence ID" value="KTD18668.1"/>
    <property type="molecule type" value="Genomic_DNA"/>
</dbReference>
<protein>
    <submittedName>
        <fullName evidence="2">Transposase</fullName>
    </submittedName>
</protein>
<proteinExistence type="predicted"/>
<comment type="caution">
    <text evidence="2">The sequence shown here is derived from an EMBL/GenBank/DDBJ whole genome shotgun (WGS) entry which is preliminary data.</text>
</comment>
<feature type="domain" description="Transposase IS110-like N-terminal" evidence="1">
    <location>
        <begin position="7"/>
        <end position="106"/>
    </location>
</feature>
<evidence type="ECO:0000313" key="3">
    <source>
        <dbReference type="Proteomes" id="UP000054761"/>
    </source>
</evidence>
<dbReference type="Pfam" id="PF01548">
    <property type="entry name" value="DEDD_Tnp_IS110"/>
    <property type="match status" value="1"/>
</dbReference>
<gene>
    <name evidence="2" type="ORF">Lisr_2117</name>
</gene>
<accession>A0A0W0VEV2</accession>
<dbReference type="STRING" id="454.Lisr_2117"/>
<dbReference type="GO" id="GO:0003677">
    <property type="term" value="F:DNA binding"/>
    <property type="evidence" value="ECO:0007669"/>
    <property type="project" value="InterPro"/>
</dbReference>
<dbReference type="GO" id="GO:0006313">
    <property type="term" value="P:DNA transposition"/>
    <property type="evidence" value="ECO:0007669"/>
    <property type="project" value="InterPro"/>
</dbReference>
<keyword evidence="3" id="KW-1185">Reference proteome</keyword>
<organism evidence="2 3">
    <name type="scientific">Legionella israelensis</name>
    <dbReference type="NCBI Taxonomy" id="454"/>
    <lineage>
        <taxon>Bacteria</taxon>
        <taxon>Pseudomonadati</taxon>
        <taxon>Pseudomonadota</taxon>
        <taxon>Gammaproteobacteria</taxon>
        <taxon>Legionellales</taxon>
        <taxon>Legionellaceae</taxon>
        <taxon>Legionella</taxon>
    </lineage>
</organism>
<dbReference type="AlphaFoldDB" id="A0A0W0VEV2"/>
<sequence>MAQLPPCLVGIEACGGSNYWGRTFQGLGHNVKMMSPQFVKPYIKSNKNDCNDAEGINEAVTRPTMKFVPIKTIEQQDMLLLHRCRELAIKQRTALSNHIRGLLSEYGVDKRTVPYEKFTGNAGVKQKQADSAC</sequence>
<dbReference type="PATRIC" id="fig|454.4.peg.2307"/>
<dbReference type="PANTHER" id="PTHR33055:SF3">
    <property type="entry name" value="PUTATIVE TRANSPOSASE FOR IS117-RELATED"/>
    <property type="match status" value="1"/>
</dbReference>
<dbReference type="InterPro" id="IPR047650">
    <property type="entry name" value="Transpos_IS110"/>
</dbReference>
<dbReference type="InterPro" id="IPR002525">
    <property type="entry name" value="Transp_IS110-like_N"/>
</dbReference>
<dbReference type="PANTHER" id="PTHR33055">
    <property type="entry name" value="TRANSPOSASE FOR INSERTION SEQUENCE ELEMENT IS1111A"/>
    <property type="match status" value="1"/>
</dbReference>
<evidence type="ECO:0000259" key="1">
    <source>
        <dbReference type="Pfam" id="PF01548"/>
    </source>
</evidence>